<dbReference type="InterPro" id="IPR002645">
    <property type="entry name" value="STAS_dom"/>
</dbReference>
<dbReference type="Proteomes" id="UP000245959">
    <property type="component" value="Unassembled WGS sequence"/>
</dbReference>
<evidence type="ECO:0000313" key="7">
    <source>
        <dbReference type="Proteomes" id="UP000576225"/>
    </source>
</evidence>
<reference evidence="5 6" key="1">
    <citation type="submission" date="2018-04" db="EMBL/GenBank/DDBJ databases">
        <title>Genomic Encyclopedia of Type Strains, Phase IV (KMG-IV): sequencing the most valuable type-strain genomes for metagenomic binning, comparative biology and taxonomic classification.</title>
        <authorList>
            <person name="Goeker M."/>
        </authorList>
    </citation>
    <scope>NUCLEOTIDE SEQUENCE [LARGE SCALE GENOMIC DNA]</scope>
    <source>
        <strain evidence="5 6">DSM 14823</strain>
    </source>
</reference>
<dbReference type="NCBIfam" id="TIGR00377">
    <property type="entry name" value="ant_ant_sig"/>
    <property type="match status" value="1"/>
</dbReference>
<evidence type="ECO:0000313" key="4">
    <source>
        <dbReference type="EMBL" id="NMD86763.1"/>
    </source>
</evidence>
<dbReference type="EMBL" id="QEKH01000032">
    <property type="protein sequence ID" value="PVY37168.1"/>
    <property type="molecule type" value="Genomic_DNA"/>
</dbReference>
<evidence type="ECO:0000313" key="6">
    <source>
        <dbReference type="Proteomes" id="UP000245959"/>
    </source>
</evidence>
<dbReference type="OrthoDB" id="9794628at2"/>
<proteinExistence type="inferred from homology"/>
<sequence length="110" mass="11777">MELDFKSENGVTVLTMSGRLDSATSGPAEQKISEELSRGGSWIVLMRDLEYVSSAGLRVFLLMAKRLRAAGGKLALAEPAPGVREVLDISGFSTIFTICGDLNDARTALQ</sequence>
<protein>
    <recommendedName>
        <fullName evidence="2">Anti-sigma factor antagonist</fullName>
    </recommendedName>
</protein>
<dbReference type="GeneID" id="78296642"/>
<evidence type="ECO:0000256" key="1">
    <source>
        <dbReference type="ARBA" id="ARBA00009013"/>
    </source>
</evidence>
<dbReference type="Pfam" id="PF01740">
    <property type="entry name" value="STAS"/>
    <property type="match status" value="1"/>
</dbReference>
<feature type="domain" description="STAS" evidence="3">
    <location>
        <begin position="1"/>
        <end position="109"/>
    </location>
</feature>
<dbReference type="Proteomes" id="UP000576225">
    <property type="component" value="Unassembled WGS sequence"/>
</dbReference>
<dbReference type="AlphaFoldDB" id="A0A2U1AL78"/>
<dbReference type="EMBL" id="JABAEW010000014">
    <property type="protein sequence ID" value="NMD86763.1"/>
    <property type="molecule type" value="Genomic_DNA"/>
</dbReference>
<dbReference type="GO" id="GO:0043856">
    <property type="term" value="F:anti-sigma factor antagonist activity"/>
    <property type="evidence" value="ECO:0007669"/>
    <property type="project" value="InterPro"/>
</dbReference>
<evidence type="ECO:0000256" key="2">
    <source>
        <dbReference type="RuleBase" id="RU003749"/>
    </source>
</evidence>
<accession>A0A2U1AL78</accession>
<reference evidence="4 7" key="2">
    <citation type="submission" date="2020-04" db="EMBL/GenBank/DDBJ databases">
        <authorList>
            <person name="Hitch T.C.A."/>
            <person name="Wylensek D."/>
            <person name="Clavel T."/>
        </authorList>
    </citation>
    <scope>NUCLEOTIDE SEQUENCE [LARGE SCALE GENOMIC DNA]</scope>
    <source>
        <strain evidence="4 7">COR2-253-APC-1A</strain>
    </source>
</reference>
<dbReference type="PANTHER" id="PTHR33495">
    <property type="entry name" value="ANTI-SIGMA FACTOR ANTAGONIST TM_1081-RELATED-RELATED"/>
    <property type="match status" value="1"/>
</dbReference>
<comment type="caution">
    <text evidence="5">The sequence shown here is derived from an EMBL/GenBank/DDBJ whole genome shotgun (WGS) entry which is preliminary data.</text>
</comment>
<dbReference type="PROSITE" id="PS50801">
    <property type="entry name" value="STAS"/>
    <property type="match status" value="1"/>
</dbReference>
<dbReference type="Gene3D" id="3.30.750.24">
    <property type="entry name" value="STAS domain"/>
    <property type="match status" value="1"/>
</dbReference>
<evidence type="ECO:0000259" key="3">
    <source>
        <dbReference type="PROSITE" id="PS50801"/>
    </source>
</evidence>
<dbReference type="InterPro" id="IPR036513">
    <property type="entry name" value="STAS_dom_sf"/>
</dbReference>
<dbReference type="PANTHER" id="PTHR33495:SF14">
    <property type="entry name" value="ANTI-SIGMA FACTOR ANTAGONIST"/>
    <property type="match status" value="1"/>
</dbReference>
<dbReference type="SUPFAM" id="SSF52091">
    <property type="entry name" value="SpoIIaa-like"/>
    <property type="match status" value="1"/>
</dbReference>
<comment type="similarity">
    <text evidence="1 2">Belongs to the anti-sigma-factor antagonist family.</text>
</comment>
<keyword evidence="6" id="KW-1185">Reference proteome</keyword>
<evidence type="ECO:0000313" key="5">
    <source>
        <dbReference type="EMBL" id="PVY37168.1"/>
    </source>
</evidence>
<dbReference type="InterPro" id="IPR003658">
    <property type="entry name" value="Anti-sigma_ant"/>
</dbReference>
<name>A0A2U1AL78_9BACT</name>
<dbReference type="CDD" id="cd07043">
    <property type="entry name" value="STAS_anti-anti-sigma_factors"/>
    <property type="match status" value="1"/>
</dbReference>
<organism evidence="5 6">
    <name type="scientific">Victivallis vadensis</name>
    <dbReference type="NCBI Taxonomy" id="172901"/>
    <lineage>
        <taxon>Bacteria</taxon>
        <taxon>Pseudomonadati</taxon>
        <taxon>Lentisphaerota</taxon>
        <taxon>Lentisphaeria</taxon>
        <taxon>Victivallales</taxon>
        <taxon>Victivallaceae</taxon>
        <taxon>Victivallis</taxon>
    </lineage>
</organism>
<dbReference type="RefSeq" id="WP_116885364.1">
    <property type="nucleotide sequence ID" value="NZ_CABMMC010000099.1"/>
</dbReference>
<gene>
    <name evidence="5" type="ORF">C8D82_1325</name>
    <name evidence="4" type="ORF">HF882_09220</name>
</gene>